<evidence type="ECO:0000313" key="1">
    <source>
        <dbReference type="EMBL" id="KAJ9574364.1"/>
    </source>
</evidence>
<feature type="non-terminal residue" evidence="1">
    <location>
        <position position="1"/>
    </location>
</feature>
<evidence type="ECO:0000313" key="2">
    <source>
        <dbReference type="Proteomes" id="UP001233999"/>
    </source>
</evidence>
<dbReference type="AlphaFoldDB" id="A0AAD8E2J5"/>
<proteinExistence type="predicted"/>
<keyword evidence="2" id="KW-1185">Reference proteome</keyword>
<name>A0AAD8E2J5_DIPPU</name>
<organism evidence="1 2">
    <name type="scientific">Diploptera punctata</name>
    <name type="common">Pacific beetle cockroach</name>
    <dbReference type="NCBI Taxonomy" id="6984"/>
    <lineage>
        <taxon>Eukaryota</taxon>
        <taxon>Metazoa</taxon>
        <taxon>Ecdysozoa</taxon>
        <taxon>Arthropoda</taxon>
        <taxon>Hexapoda</taxon>
        <taxon>Insecta</taxon>
        <taxon>Pterygota</taxon>
        <taxon>Neoptera</taxon>
        <taxon>Polyneoptera</taxon>
        <taxon>Dictyoptera</taxon>
        <taxon>Blattodea</taxon>
        <taxon>Blaberoidea</taxon>
        <taxon>Blaberidae</taxon>
        <taxon>Diplopterinae</taxon>
        <taxon>Diploptera</taxon>
    </lineage>
</organism>
<reference evidence="1" key="2">
    <citation type="submission" date="2023-05" db="EMBL/GenBank/DDBJ databases">
        <authorList>
            <person name="Fouks B."/>
        </authorList>
    </citation>
    <scope>NUCLEOTIDE SEQUENCE</scope>
    <source>
        <strain evidence="1">Stay&amp;Tobe</strain>
        <tissue evidence="1">Testes</tissue>
    </source>
</reference>
<comment type="caution">
    <text evidence="1">The sequence shown here is derived from an EMBL/GenBank/DDBJ whole genome shotgun (WGS) entry which is preliminary data.</text>
</comment>
<gene>
    <name evidence="1" type="ORF">L9F63_025990</name>
</gene>
<reference evidence="1" key="1">
    <citation type="journal article" date="2023" name="IScience">
        <title>Live-bearing cockroach genome reveals convergent evolutionary mechanisms linked to viviparity in insects and beyond.</title>
        <authorList>
            <person name="Fouks B."/>
            <person name="Harrison M.C."/>
            <person name="Mikhailova A.A."/>
            <person name="Marchal E."/>
            <person name="English S."/>
            <person name="Carruthers M."/>
            <person name="Jennings E.C."/>
            <person name="Chiamaka E.L."/>
            <person name="Frigard R.A."/>
            <person name="Pippel M."/>
            <person name="Attardo G.M."/>
            <person name="Benoit J.B."/>
            <person name="Bornberg-Bauer E."/>
            <person name="Tobe S.S."/>
        </authorList>
    </citation>
    <scope>NUCLEOTIDE SEQUENCE</scope>
    <source>
        <strain evidence="1">Stay&amp;Tobe</strain>
    </source>
</reference>
<dbReference type="EMBL" id="JASPKZ010010420">
    <property type="protein sequence ID" value="KAJ9574364.1"/>
    <property type="molecule type" value="Genomic_DNA"/>
</dbReference>
<dbReference type="Proteomes" id="UP001233999">
    <property type="component" value="Unassembled WGS sequence"/>
</dbReference>
<sequence>CSFSYLLDITDGWWIPACGRSLITLLSADVLKNLVLHPFSNTLLSNFESNFLFCAWTNTLSQNETVYACLK</sequence>
<protein>
    <submittedName>
        <fullName evidence="1">Uncharacterized protein</fullName>
    </submittedName>
</protein>
<feature type="non-terminal residue" evidence="1">
    <location>
        <position position="71"/>
    </location>
</feature>
<accession>A0AAD8E2J5</accession>